<organism evidence="2">
    <name type="scientific">Ananas comosus var. bracteatus</name>
    <name type="common">red pineapple</name>
    <dbReference type="NCBI Taxonomy" id="296719"/>
    <lineage>
        <taxon>Eukaryota</taxon>
        <taxon>Viridiplantae</taxon>
        <taxon>Streptophyta</taxon>
        <taxon>Embryophyta</taxon>
        <taxon>Tracheophyta</taxon>
        <taxon>Spermatophyta</taxon>
        <taxon>Magnoliopsida</taxon>
        <taxon>Liliopsida</taxon>
        <taxon>Poales</taxon>
        <taxon>Bromeliaceae</taxon>
        <taxon>Bromelioideae</taxon>
        <taxon>Ananas</taxon>
    </lineage>
</organism>
<dbReference type="PANTHER" id="PTHR31852">
    <property type="entry name" value="LATE EMBRYOGENESIS ABUNDANT (LEA) HYDROXYPROLINE-RICH GLYCOPROTEIN FAMILY"/>
    <property type="match status" value="1"/>
</dbReference>
<reference evidence="2" key="1">
    <citation type="submission" date="2020-07" db="EMBL/GenBank/DDBJ databases">
        <authorList>
            <person name="Lin J."/>
        </authorList>
    </citation>
    <scope>NUCLEOTIDE SEQUENCE</scope>
</reference>
<feature type="region of interest" description="Disordered" evidence="1">
    <location>
        <begin position="27"/>
        <end position="61"/>
    </location>
</feature>
<name>A0A6V7QK72_ANACO</name>
<sequence>MDAAEEAELGISLSPISRVPPLHQTLIDDGQIPRSLPPLLPPPPPRRRRGGGGAGVVRGGGAVPGGGGGGAAAAVFVVFRPREPTIAVAAIRLPGYAAANGTARFTFAQYAAVRNPNRAAFSHYDSSIRLVYAGGRRQAGFMFIPAGLIPAGRTQYMAASFAVDALPLPPPPTSAPAPAVVEVESRMRVKGRVAVLRFFTHHVETESACRVGVSTADGSVVGFRC</sequence>
<accession>A0A6V7QK72</accession>
<proteinExistence type="predicted"/>
<feature type="compositionally biased region" description="Pro residues" evidence="1">
    <location>
        <begin position="35"/>
        <end position="44"/>
    </location>
</feature>
<feature type="compositionally biased region" description="Gly residues" evidence="1">
    <location>
        <begin position="51"/>
        <end position="61"/>
    </location>
</feature>
<evidence type="ECO:0000256" key="1">
    <source>
        <dbReference type="SAM" id="MobiDB-lite"/>
    </source>
</evidence>
<protein>
    <submittedName>
        <fullName evidence="2">Uncharacterized protein</fullName>
    </submittedName>
</protein>
<dbReference type="EMBL" id="LR862136">
    <property type="protein sequence ID" value="CAD1843428.1"/>
    <property type="molecule type" value="Genomic_DNA"/>
</dbReference>
<dbReference type="InterPro" id="IPR055301">
    <property type="entry name" value="Lea14-like_2"/>
</dbReference>
<dbReference type="AlphaFoldDB" id="A0A6V7QK72"/>
<gene>
    <name evidence="2" type="ORF">CB5_LOCUS26639</name>
</gene>
<evidence type="ECO:0000313" key="2">
    <source>
        <dbReference type="EMBL" id="CAD1843428.1"/>
    </source>
</evidence>